<dbReference type="SUPFAM" id="SSF56801">
    <property type="entry name" value="Acetyl-CoA synthetase-like"/>
    <property type="match status" value="1"/>
</dbReference>
<evidence type="ECO:0000313" key="4">
    <source>
        <dbReference type="Proteomes" id="UP001302429"/>
    </source>
</evidence>
<sequence length="520" mass="56577">MPDTLVPYLDQPFGHLHDLIAMHGEQRPDRLAFDDDEERLTWGEAVPLIHRLAAQLQAQGLRKGQAVSILGTTTVRYALVYIATIIGGGCAAPLTTSATPKQLAAMMADSGADMLFIDSAKRTELLESGVELPDLKHIMLDAAMDDCPALMDWMAAEGAQPATPDVGPDDPYNIIYSSGTTGTPKGIVHSRLMRWRQSAVGERSGYGAEGQVTLLSTPLYSNTTLGLFNPTICYGGTVLLMRKFDVARYLELAAQHRVTHTMLVPVQYQRLMDYPQFDDFDLSSFQLKYCTSAPFSAELKAEVLRRWPGGLVEIYSMTEGGVVCLLMAHEHPDKLHSVGVAWGGSEVITIDEEGNQLPPGEMGELVGRSSTMMSGYQNQPKKTEEASWYDADGNRWQRMGDIGRVDEDGFITLMGRSKDMIISGGFNIYPRDLEEALVAQPGVADAAVVGVSSERWGETPVGFVVAAAGEALDPDALLAATNAELGKTQRLSALHVIDELPRSHIGKILKTELRARLKAG</sequence>
<accession>A0AA97F6M4</accession>
<reference evidence="3 4" key="1">
    <citation type="submission" date="2023-10" db="EMBL/GenBank/DDBJ databases">
        <title>Complete genome sequence of a Sphingomonadaceae bacterium.</title>
        <authorList>
            <person name="Yan C."/>
        </authorList>
    </citation>
    <scope>NUCLEOTIDE SEQUENCE [LARGE SCALE GENOMIC DNA]</scope>
    <source>
        <strain evidence="3 4">SCSIO 66989</strain>
    </source>
</reference>
<feature type="domain" description="AMP-binding enzyme C-terminal" evidence="2">
    <location>
        <begin position="433"/>
        <end position="507"/>
    </location>
</feature>
<organism evidence="3 4">
    <name type="scientific">Alterisphingorhabdus coralli</name>
    <dbReference type="NCBI Taxonomy" id="3071408"/>
    <lineage>
        <taxon>Bacteria</taxon>
        <taxon>Pseudomonadati</taxon>
        <taxon>Pseudomonadota</taxon>
        <taxon>Alphaproteobacteria</taxon>
        <taxon>Sphingomonadales</taxon>
        <taxon>Sphingomonadaceae</taxon>
        <taxon>Alterisphingorhabdus (ex Yan et al. 2024)</taxon>
    </lineage>
</organism>
<protein>
    <submittedName>
        <fullName evidence="3">Class I adenylate-forming enzyme family protein</fullName>
    </submittedName>
</protein>
<dbReference type="AlphaFoldDB" id="A0AA97F6M4"/>
<gene>
    <name evidence="3" type="ORF">RB602_11260</name>
</gene>
<dbReference type="Pfam" id="PF13193">
    <property type="entry name" value="AMP-binding_C"/>
    <property type="match status" value="1"/>
</dbReference>
<dbReference type="InterPro" id="IPR045851">
    <property type="entry name" value="AMP-bd_C_sf"/>
</dbReference>
<feature type="domain" description="AMP-dependent synthetase/ligase" evidence="1">
    <location>
        <begin position="23"/>
        <end position="376"/>
    </location>
</feature>
<dbReference type="Pfam" id="PF00501">
    <property type="entry name" value="AMP-binding"/>
    <property type="match status" value="1"/>
</dbReference>
<dbReference type="RefSeq" id="WP_317080673.1">
    <property type="nucleotide sequence ID" value="NZ_CP136594.1"/>
</dbReference>
<dbReference type="InterPro" id="IPR042099">
    <property type="entry name" value="ANL_N_sf"/>
</dbReference>
<proteinExistence type="predicted"/>
<dbReference type="PANTHER" id="PTHR43767:SF1">
    <property type="entry name" value="NONRIBOSOMAL PEPTIDE SYNTHASE PES1 (EUROFUNG)-RELATED"/>
    <property type="match status" value="1"/>
</dbReference>
<evidence type="ECO:0000313" key="3">
    <source>
        <dbReference type="EMBL" id="WOE74421.1"/>
    </source>
</evidence>
<dbReference type="InterPro" id="IPR025110">
    <property type="entry name" value="AMP-bd_C"/>
</dbReference>
<dbReference type="InterPro" id="IPR000873">
    <property type="entry name" value="AMP-dep_synth/lig_dom"/>
</dbReference>
<dbReference type="Gene3D" id="3.30.300.30">
    <property type="match status" value="1"/>
</dbReference>
<dbReference type="EMBL" id="CP136594">
    <property type="protein sequence ID" value="WOE74421.1"/>
    <property type="molecule type" value="Genomic_DNA"/>
</dbReference>
<evidence type="ECO:0000259" key="2">
    <source>
        <dbReference type="Pfam" id="PF13193"/>
    </source>
</evidence>
<dbReference type="InterPro" id="IPR050237">
    <property type="entry name" value="ATP-dep_AMP-bd_enzyme"/>
</dbReference>
<name>A0AA97F6M4_9SPHN</name>
<dbReference type="PANTHER" id="PTHR43767">
    <property type="entry name" value="LONG-CHAIN-FATTY-ACID--COA LIGASE"/>
    <property type="match status" value="1"/>
</dbReference>
<dbReference type="PROSITE" id="PS00455">
    <property type="entry name" value="AMP_BINDING"/>
    <property type="match status" value="1"/>
</dbReference>
<keyword evidence="4" id="KW-1185">Reference proteome</keyword>
<dbReference type="KEGG" id="acoa:RB602_11260"/>
<dbReference type="Proteomes" id="UP001302429">
    <property type="component" value="Chromosome"/>
</dbReference>
<dbReference type="Gene3D" id="3.40.50.12780">
    <property type="entry name" value="N-terminal domain of ligase-like"/>
    <property type="match status" value="1"/>
</dbReference>
<dbReference type="InterPro" id="IPR020845">
    <property type="entry name" value="AMP-binding_CS"/>
</dbReference>
<dbReference type="GO" id="GO:0016878">
    <property type="term" value="F:acid-thiol ligase activity"/>
    <property type="evidence" value="ECO:0007669"/>
    <property type="project" value="UniProtKB-ARBA"/>
</dbReference>
<evidence type="ECO:0000259" key="1">
    <source>
        <dbReference type="Pfam" id="PF00501"/>
    </source>
</evidence>